<dbReference type="Proteomes" id="UP000273044">
    <property type="component" value="Chromosome"/>
</dbReference>
<comment type="similarity">
    <text evidence="1">Belongs to the SbcD family.</text>
</comment>
<evidence type="ECO:0000256" key="4">
    <source>
        <dbReference type="ARBA" id="ARBA00022801"/>
    </source>
</evidence>
<keyword evidence="8" id="KW-1185">Reference proteome</keyword>
<organism evidence="7 8">
    <name type="scientific">Arachnia propionica</name>
    <dbReference type="NCBI Taxonomy" id="1750"/>
    <lineage>
        <taxon>Bacteria</taxon>
        <taxon>Bacillati</taxon>
        <taxon>Actinomycetota</taxon>
        <taxon>Actinomycetes</taxon>
        <taxon>Propionibacteriales</taxon>
        <taxon>Propionibacteriaceae</taxon>
        <taxon>Arachnia</taxon>
    </lineage>
</organism>
<dbReference type="InterPro" id="IPR004843">
    <property type="entry name" value="Calcineurin-like_PHP"/>
</dbReference>
<evidence type="ECO:0000256" key="2">
    <source>
        <dbReference type="ARBA" id="ARBA00013365"/>
    </source>
</evidence>
<dbReference type="InterPro" id="IPR050535">
    <property type="entry name" value="DNA_Repair-Maintenance_Comp"/>
</dbReference>
<sequence>MRFIATADWQLGMTAHFLDDDARARFHQARLDAVGEIGRIAARRGAGFVVVGGDVFESNQLDRSILLRAFEALRTCPVPVLLVPGNHDPLDASSIYRSRAFVDRCPSHVVVAESSEPIELVPGVEVVAAPWFSKRPEADLVAEACAALRPPAEGVTRILVGHGAVSGLNPDRDSLAAIDDAALAARIRDGLIHFAVLGDRHSLTEVAPGIWYPGTPEVTARRETDPGNILLVEISGASPRVEPIRTGRWSFTVLEEDLSSRVDVDRLIARLQELPHKERTAVWLKLRGTLSVTESARLDEELAELGTLFARLDTWERHTDLVVLPDDHDFADLGLTGFASDALRELVGLGAENATARDALSLLYRLSGGLA</sequence>
<dbReference type="InterPro" id="IPR029052">
    <property type="entry name" value="Metallo-depent_PP-like"/>
</dbReference>
<dbReference type="RefSeq" id="WP_061787183.1">
    <property type="nucleotide sequence ID" value="NZ_CAURRE010000019.1"/>
</dbReference>
<feature type="domain" description="Calcineurin-like phosphoesterase" evidence="6">
    <location>
        <begin position="1"/>
        <end position="166"/>
    </location>
</feature>
<proteinExistence type="inferred from homology"/>
<dbReference type="CDD" id="cd00840">
    <property type="entry name" value="MPP_Mre11_N"/>
    <property type="match status" value="1"/>
</dbReference>
<evidence type="ECO:0000256" key="5">
    <source>
        <dbReference type="ARBA" id="ARBA00022839"/>
    </source>
</evidence>
<dbReference type="EMBL" id="LR134406">
    <property type="protein sequence ID" value="VEH70432.1"/>
    <property type="molecule type" value="Genomic_DNA"/>
</dbReference>
<name>A0A448MZ99_9ACTN</name>
<keyword evidence="5 7" id="KW-0269">Exonuclease</keyword>
<dbReference type="PANTHER" id="PTHR30337:SF0">
    <property type="entry name" value="NUCLEASE SBCCD SUBUNIT D"/>
    <property type="match status" value="1"/>
</dbReference>
<keyword evidence="3" id="KW-0540">Nuclease</keyword>
<protein>
    <recommendedName>
        <fullName evidence="2">Nuclease SbcCD subunit D</fullName>
    </recommendedName>
</protein>
<evidence type="ECO:0000256" key="1">
    <source>
        <dbReference type="ARBA" id="ARBA00010555"/>
    </source>
</evidence>
<dbReference type="SUPFAM" id="SSF56300">
    <property type="entry name" value="Metallo-dependent phosphatases"/>
    <property type="match status" value="1"/>
</dbReference>
<reference evidence="7 8" key="1">
    <citation type="submission" date="2018-12" db="EMBL/GenBank/DDBJ databases">
        <authorList>
            <consortium name="Pathogen Informatics"/>
        </authorList>
    </citation>
    <scope>NUCLEOTIDE SEQUENCE [LARGE SCALE GENOMIC DNA]</scope>
    <source>
        <strain evidence="7 8">NCTC12967</strain>
    </source>
</reference>
<keyword evidence="4" id="KW-0378">Hydrolase</keyword>
<evidence type="ECO:0000313" key="8">
    <source>
        <dbReference type="Proteomes" id="UP000273044"/>
    </source>
</evidence>
<dbReference type="AlphaFoldDB" id="A0A448MZ99"/>
<dbReference type="Gene3D" id="3.60.21.10">
    <property type="match status" value="1"/>
</dbReference>
<evidence type="ECO:0000256" key="3">
    <source>
        <dbReference type="ARBA" id="ARBA00022722"/>
    </source>
</evidence>
<dbReference type="PANTHER" id="PTHR30337">
    <property type="entry name" value="COMPONENT OF ATP-DEPENDENT DSDNA EXONUCLEASE"/>
    <property type="match status" value="1"/>
</dbReference>
<dbReference type="Pfam" id="PF00149">
    <property type="entry name" value="Metallophos"/>
    <property type="match status" value="1"/>
</dbReference>
<evidence type="ECO:0000259" key="6">
    <source>
        <dbReference type="Pfam" id="PF00149"/>
    </source>
</evidence>
<dbReference type="GeneID" id="64407188"/>
<gene>
    <name evidence="7" type="ORF">NCTC12967_01727</name>
</gene>
<dbReference type="InterPro" id="IPR041796">
    <property type="entry name" value="Mre11_N"/>
</dbReference>
<accession>A0A448MZ99</accession>
<evidence type="ECO:0000313" key="7">
    <source>
        <dbReference type="EMBL" id="VEH70432.1"/>
    </source>
</evidence>
<dbReference type="PIRSF" id="PIRSF033093">
    <property type="entry name" value="UCP_ML1119"/>
    <property type="match status" value="1"/>
</dbReference>
<dbReference type="GO" id="GO:0004527">
    <property type="term" value="F:exonuclease activity"/>
    <property type="evidence" value="ECO:0007669"/>
    <property type="project" value="UniProtKB-KW"/>
</dbReference>
<dbReference type="InterPro" id="IPR014577">
    <property type="entry name" value="UCP033093_metalloPase"/>
</dbReference>